<feature type="region of interest" description="Disordered" evidence="1">
    <location>
        <begin position="71"/>
        <end position="135"/>
    </location>
</feature>
<feature type="compositionally biased region" description="Basic and acidic residues" evidence="1">
    <location>
        <begin position="85"/>
        <end position="95"/>
    </location>
</feature>
<proteinExistence type="predicted"/>
<gene>
    <name evidence="2" type="ORF">PAN0_019d5801</name>
</gene>
<evidence type="ECO:0000313" key="2">
    <source>
        <dbReference type="EMBL" id="GAK67573.1"/>
    </source>
</evidence>
<accession>A0A081CLM7</accession>
<organism evidence="2">
    <name type="scientific">Pseudozyma antarctica</name>
    <name type="common">Yeast</name>
    <name type="synonym">Candida antarctica</name>
    <dbReference type="NCBI Taxonomy" id="84753"/>
    <lineage>
        <taxon>Eukaryota</taxon>
        <taxon>Fungi</taxon>
        <taxon>Dikarya</taxon>
        <taxon>Basidiomycota</taxon>
        <taxon>Ustilaginomycotina</taxon>
        <taxon>Ustilaginomycetes</taxon>
        <taxon>Ustilaginales</taxon>
        <taxon>Ustilaginaceae</taxon>
        <taxon>Moesziomyces</taxon>
    </lineage>
</organism>
<dbReference type="Proteomes" id="UP000053758">
    <property type="component" value="Unassembled WGS sequence"/>
</dbReference>
<dbReference type="AlphaFoldDB" id="A0A081CLM7"/>
<dbReference type="EMBL" id="DF830086">
    <property type="protein sequence ID" value="GAK67573.1"/>
    <property type="molecule type" value="Genomic_DNA"/>
</dbReference>
<sequence length="135" mass="13731">MLPKSLADTIVAAASLPPPPPSPTAVTPKMSNTDNSGSTGNKIGDTIKGVLNAGHGAGETIRGTINQTLDSAGEGLRQGSSHTHTARDAPTDGKSADYAGNHSQRDVTQNGADEFKRGIDSIAGAFNKDKPHSSA</sequence>
<feature type="compositionally biased region" description="Polar residues" evidence="1">
    <location>
        <begin position="29"/>
        <end position="41"/>
    </location>
</feature>
<reference evidence="2" key="1">
    <citation type="submission" date="2014-07" db="EMBL/GenBank/DDBJ databases">
        <title>Draft genome sequence of the yeast Pseudozyma antarctica JCM 10317 known as a producer of lipase B which used in a wide range of industrial applications.</title>
        <authorList>
            <person name="Morita T."/>
            <person name="Saika A."/>
            <person name="Koike H."/>
        </authorList>
    </citation>
    <scope>NUCLEOTIDE SEQUENCE</scope>
    <source>
        <strain evidence="2">JCM 10317</strain>
    </source>
</reference>
<keyword evidence="3" id="KW-1185">Reference proteome</keyword>
<feature type="region of interest" description="Disordered" evidence="1">
    <location>
        <begin position="1"/>
        <end position="55"/>
    </location>
</feature>
<dbReference type="RefSeq" id="XP_014654221.1">
    <property type="nucleotide sequence ID" value="XM_014798735.1"/>
</dbReference>
<dbReference type="HOGENOM" id="CLU_155994_0_0_1"/>
<protein>
    <submittedName>
        <fullName evidence="2">Uncharacterized protein</fullName>
    </submittedName>
</protein>
<dbReference type="GeneID" id="26306656"/>
<evidence type="ECO:0000256" key="1">
    <source>
        <dbReference type="SAM" id="MobiDB-lite"/>
    </source>
</evidence>
<evidence type="ECO:0000313" key="3">
    <source>
        <dbReference type="Proteomes" id="UP000053758"/>
    </source>
</evidence>
<name>A0A081CLM7_PSEA2</name>